<gene>
    <name evidence="1" type="ORF">GCM10007269_33610</name>
</gene>
<reference evidence="2" key="1">
    <citation type="journal article" date="2019" name="Int. J. Syst. Evol. Microbiol.">
        <title>The Global Catalogue of Microorganisms (GCM) 10K type strain sequencing project: providing services to taxonomists for standard genome sequencing and annotation.</title>
        <authorList>
            <consortium name="The Broad Institute Genomics Platform"/>
            <consortium name="The Broad Institute Genome Sequencing Center for Infectious Disease"/>
            <person name="Wu L."/>
            <person name="Ma J."/>
        </authorList>
    </citation>
    <scope>NUCLEOTIDE SEQUENCE [LARGE SCALE GENOMIC DNA]</scope>
    <source>
        <strain evidence="2">CCM 7640</strain>
    </source>
</reference>
<accession>A0ABQ1RZB5</accession>
<proteinExistence type="predicted"/>
<evidence type="ECO:0000313" key="1">
    <source>
        <dbReference type="EMBL" id="GGD88117.1"/>
    </source>
</evidence>
<dbReference type="RefSeq" id="WP_188437860.1">
    <property type="nucleotide sequence ID" value="NZ_BMCM01000006.1"/>
</dbReference>
<name>A0ABQ1RZB5_9MICO</name>
<dbReference type="EMBL" id="BMCM01000006">
    <property type="protein sequence ID" value="GGD88117.1"/>
    <property type="molecule type" value="Genomic_DNA"/>
</dbReference>
<protein>
    <submittedName>
        <fullName evidence="1">Uncharacterized protein</fullName>
    </submittedName>
</protein>
<keyword evidence="2" id="KW-1185">Reference proteome</keyword>
<evidence type="ECO:0000313" key="2">
    <source>
        <dbReference type="Proteomes" id="UP000629365"/>
    </source>
</evidence>
<sequence>MGIAKQFVLVGAAEDATTSRLQARGIRYVHKNLNSGPANWRAIVDAVAESDGVIFKFNRHNFEQLSGNTGNATTDSLYAPHAQVAPDLLRAIAGVPHLVLVHQDILGGSDWVTETPAAWVHSGEEYEETLSDAARQSVLGMLDSAGVQVTAYRRNAEATELASAFLDDTETHLLLRIYLPSTAPHSDEGSRLLDVFREWLVNVRHMGVRLSTHRTQHGEVIEFFASDSTSHADFQKELAKFQDYVDLVSSPEAATAMLQGLGVGENDASEFVLRHGMLLKRIRIDITHERERRELSLRQSAESELIELARADASTDSIRALVVEILPGPSTAGPRDGGATSVYINNQTFHAVYGNVQQTLGDVPAPTIVAQALSDLPDGGISPRQMGTIAELSDDDLPLTRRQQAAARLKTFLLRSKDRLETEAFRIAFAWVEQQL</sequence>
<organism evidence="1 2">
    <name type="scientific">Microbacterium murale</name>
    <dbReference type="NCBI Taxonomy" id="1081040"/>
    <lineage>
        <taxon>Bacteria</taxon>
        <taxon>Bacillati</taxon>
        <taxon>Actinomycetota</taxon>
        <taxon>Actinomycetes</taxon>
        <taxon>Micrococcales</taxon>
        <taxon>Microbacteriaceae</taxon>
        <taxon>Microbacterium</taxon>
    </lineage>
</organism>
<dbReference type="Proteomes" id="UP000629365">
    <property type="component" value="Unassembled WGS sequence"/>
</dbReference>
<comment type="caution">
    <text evidence="1">The sequence shown here is derived from an EMBL/GenBank/DDBJ whole genome shotgun (WGS) entry which is preliminary data.</text>
</comment>